<feature type="compositionally biased region" description="Basic and acidic residues" evidence="1">
    <location>
        <begin position="1"/>
        <end position="17"/>
    </location>
</feature>
<dbReference type="Proteomes" id="UP000195331">
    <property type="component" value="Chromosome"/>
</dbReference>
<evidence type="ECO:0000313" key="3">
    <source>
        <dbReference type="Proteomes" id="UP000195331"/>
    </source>
</evidence>
<evidence type="ECO:0000256" key="1">
    <source>
        <dbReference type="SAM" id="MobiDB-lite"/>
    </source>
</evidence>
<evidence type="ECO:0008006" key="4">
    <source>
        <dbReference type="Google" id="ProtNLM"/>
    </source>
</evidence>
<name>A0A1Y0CBE5_9MYCO</name>
<dbReference type="InterPro" id="IPR024384">
    <property type="entry name" value="DUF2742"/>
</dbReference>
<dbReference type="Pfam" id="PF10888">
    <property type="entry name" value="DUF2742"/>
    <property type="match status" value="1"/>
</dbReference>
<protein>
    <recommendedName>
        <fullName evidence="4">DUF2742 domain-containing protein</fullName>
    </recommendedName>
</protein>
<organism evidence="2 3">
    <name type="scientific">Mycobacterium dioxanotrophicus</name>
    <dbReference type="NCBI Taxonomy" id="482462"/>
    <lineage>
        <taxon>Bacteria</taxon>
        <taxon>Bacillati</taxon>
        <taxon>Actinomycetota</taxon>
        <taxon>Actinomycetes</taxon>
        <taxon>Mycobacteriales</taxon>
        <taxon>Mycobacteriaceae</taxon>
        <taxon>Mycobacterium</taxon>
    </lineage>
</organism>
<feature type="region of interest" description="Disordered" evidence="1">
    <location>
        <begin position="1"/>
        <end position="26"/>
    </location>
</feature>
<gene>
    <name evidence="2" type="ORF">BTO20_30350</name>
</gene>
<dbReference type="KEGG" id="mdx:BTO20_30350"/>
<evidence type="ECO:0000313" key="2">
    <source>
        <dbReference type="EMBL" id="ART72285.1"/>
    </source>
</evidence>
<dbReference type="AlphaFoldDB" id="A0A1Y0CBE5"/>
<reference evidence="2 3" key="1">
    <citation type="submission" date="2017-04" db="EMBL/GenBank/DDBJ databases">
        <title>Whole Genome Sequence of 1,4-Dioxane Degrading Bacterium Mycobacterium dioxanotrophicus PH-06.</title>
        <authorList>
            <person name="He Y."/>
        </authorList>
    </citation>
    <scope>NUCLEOTIDE SEQUENCE [LARGE SCALE GENOMIC DNA]</scope>
    <source>
        <strain evidence="2 3">PH-06</strain>
    </source>
</reference>
<dbReference type="RefSeq" id="WP_087079604.1">
    <property type="nucleotide sequence ID" value="NZ_CP020809.1"/>
</dbReference>
<dbReference type="OrthoDB" id="4374214at2"/>
<proteinExistence type="predicted"/>
<dbReference type="EMBL" id="CP020809">
    <property type="protein sequence ID" value="ART72285.1"/>
    <property type="molecule type" value="Genomic_DNA"/>
</dbReference>
<accession>A0A1Y0CBE5</accession>
<keyword evidence="3" id="KW-1185">Reference proteome</keyword>
<sequence>MTDQATTRDKLETRTDSHGAGSPASQQVSWWPVHQFLESVVAQANYGPLPIAGTPAWQQLADGDPRKLLAVAMSGEHWVLRTEVAQEKRAEASHEIAAAGGWTAMAQRIRNRSDNTYIPRKRSA</sequence>